<comment type="similarity">
    <text evidence="4">Belongs to the LeuD family. LeuD type 1 subfamily.</text>
</comment>
<dbReference type="EMBL" id="BPUS01000030">
    <property type="protein sequence ID" value="GJH30061.1"/>
    <property type="molecule type" value="Genomic_DNA"/>
</dbReference>
<evidence type="ECO:0000256" key="2">
    <source>
        <dbReference type="ARBA" id="ARBA00002695"/>
    </source>
</evidence>
<comment type="catalytic activity">
    <reaction evidence="1">
        <text>(2R,3S)-3-isopropylmalate = (2S)-2-isopropylmalate</text>
        <dbReference type="Rhea" id="RHEA:32287"/>
        <dbReference type="ChEBI" id="CHEBI:1178"/>
        <dbReference type="ChEBI" id="CHEBI:35121"/>
        <dbReference type="EC" id="4.2.1.33"/>
    </reaction>
</comment>
<comment type="caution">
    <text evidence="12">The sequence shown here is derived from an EMBL/GenBank/DDBJ whole genome shotgun (WGS) entry which is preliminary data.</text>
</comment>
<feature type="domain" description="Aconitase A/isopropylmalate dehydratase small subunit swivel" evidence="11">
    <location>
        <begin position="8"/>
        <end position="124"/>
    </location>
</feature>
<comment type="subunit">
    <text evidence="5">Heterodimer of LeuC and LeuD.</text>
</comment>
<keyword evidence="7" id="KW-0432">Leucine biosynthesis</keyword>
<dbReference type="Proteomes" id="UP001055111">
    <property type="component" value="Unassembled WGS sequence"/>
</dbReference>
<dbReference type="Gene3D" id="3.20.19.10">
    <property type="entry name" value="Aconitase, domain 4"/>
    <property type="match status" value="1"/>
</dbReference>
<reference evidence="12" key="1">
    <citation type="submission" date="2022-09" db="EMBL/GenBank/DDBJ databases">
        <title>Isolation and characterization of 3-chlorobenzoate degrading bacteria from soils in Shizuoka.</title>
        <authorList>
            <person name="Ifat A."/>
            <person name="Ogawa N."/>
            <person name="Kimbara K."/>
            <person name="Moriuchi R."/>
            <person name="Dohra H."/>
            <person name="Shintani M."/>
        </authorList>
    </citation>
    <scope>NUCLEOTIDE SEQUENCE</scope>
    <source>
        <strain evidence="12">19CS4-2</strain>
    </source>
</reference>
<dbReference type="EC" id="4.2.1.33" evidence="6"/>
<comment type="function">
    <text evidence="2">Catalyzes the isomerization between 2-isopropylmalate and 3-isopropylmalate, via the formation of 2-isopropylmaleate.</text>
</comment>
<dbReference type="PANTHER" id="PTHR43345">
    <property type="entry name" value="3-ISOPROPYLMALATE DEHYDRATASE SMALL SUBUNIT 2-RELATED-RELATED"/>
    <property type="match status" value="1"/>
</dbReference>
<organism evidence="12 13">
    <name type="scientific">Caballeronia novacaledonica</name>
    <dbReference type="NCBI Taxonomy" id="1544861"/>
    <lineage>
        <taxon>Bacteria</taxon>
        <taxon>Pseudomonadati</taxon>
        <taxon>Pseudomonadota</taxon>
        <taxon>Betaproteobacteria</taxon>
        <taxon>Burkholderiales</taxon>
        <taxon>Burkholderiaceae</taxon>
        <taxon>Caballeronia</taxon>
    </lineage>
</organism>
<evidence type="ECO:0000256" key="1">
    <source>
        <dbReference type="ARBA" id="ARBA00000491"/>
    </source>
</evidence>
<dbReference type="GO" id="GO:0003861">
    <property type="term" value="F:3-isopropylmalate dehydratase activity"/>
    <property type="evidence" value="ECO:0007669"/>
    <property type="project" value="UniProtKB-EC"/>
</dbReference>
<keyword evidence="8" id="KW-0028">Amino-acid biosynthesis</keyword>
<keyword evidence="9" id="KW-0456">Lyase</keyword>
<dbReference type="SUPFAM" id="SSF52016">
    <property type="entry name" value="LeuD/IlvD-like"/>
    <property type="match status" value="1"/>
</dbReference>
<evidence type="ECO:0000256" key="7">
    <source>
        <dbReference type="ARBA" id="ARBA00022430"/>
    </source>
</evidence>
<gene>
    <name evidence="12" type="primary">leuD</name>
    <name evidence="12" type="ORF">CBA19CS42_36115</name>
</gene>
<keyword evidence="10" id="KW-0100">Branched-chain amino acid biosynthesis</keyword>
<evidence type="ECO:0000256" key="8">
    <source>
        <dbReference type="ARBA" id="ARBA00022605"/>
    </source>
</evidence>
<name>A0AA37MSL2_9BURK</name>
<evidence type="ECO:0000256" key="3">
    <source>
        <dbReference type="ARBA" id="ARBA00004729"/>
    </source>
</evidence>
<dbReference type="InterPro" id="IPR050075">
    <property type="entry name" value="LeuD"/>
</dbReference>
<comment type="pathway">
    <text evidence="3">Amino-acid biosynthesis; L-leucine biosynthesis; L-leucine from 3-methyl-2-oxobutanoate: step 2/4.</text>
</comment>
<sequence>MTTHFDFLRAVAVPIAIDNVDTDQIFPSRFSSKDRADGRYGDYFLHDRRFNEFDQENKDFILNNPKYNGAKILVASKNYACGSARPGAIYSHLDYGVSVIIAESFGSVFPTVAYKSGLLTIQVEAGTAREIREALLADPGSEIQVDLKNQRITLADDRNFSFEIDHFIKKIFIEGISEISLTLKYRSKIEQFESTLPDSFPWLYGDKG</sequence>
<proteinExistence type="inferred from homology"/>
<dbReference type="GO" id="GO:0009098">
    <property type="term" value="P:L-leucine biosynthetic process"/>
    <property type="evidence" value="ECO:0007669"/>
    <property type="project" value="UniProtKB-KW"/>
</dbReference>
<dbReference type="AlphaFoldDB" id="A0AA37MSL2"/>
<dbReference type="Pfam" id="PF00694">
    <property type="entry name" value="Aconitase_C"/>
    <property type="match status" value="1"/>
</dbReference>
<protein>
    <recommendedName>
        <fullName evidence="6">3-isopropylmalate dehydratase</fullName>
        <ecNumber evidence="6">4.2.1.33</ecNumber>
    </recommendedName>
</protein>
<dbReference type="NCBIfam" id="NF002458">
    <property type="entry name" value="PRK01641.1"/>
    <property type="match status" value="1"/>
</dbReference>
<dbReference type="InterPro" id="IPR015928">
    <property type="entry name" value="Aconitase/3IPM_dehydase_swvl"/>
</dbReference>
<evidence type="ECO:0000256" key="5">
    <source>
        <dbReference type="ARBA" id="ARBA00011271"/>
    </source>
</evidence>
<dbReference type="PANTHER" id="PTHR43345:SF5">
    <property type="entry name" value="3-ISOPROPYLMALATE DEHYDRATASE SMALL SUBUNIT"/>
    <property type="match status" value="1"/>
</dbReference>
<dbReference type="InterPro" id="IPR004431">
    <property type="entry name" value="3-IsopropMal_deHydase_ssu"/>
</dbReference>
<evidence type="ECO:0000259" key="11">
    <source>
        <dbReference type="Pfam" id="PF00694"/>
    </source>
</evidence>
<evidence type="ECO:0000256" key="9">
    <source>
        <dbReference type="ARBA" id="ARBA00023239"/>
    </source>
</evidence>
<evidence type="ECO:0000256" key="10">
    <source>
        <dbReference type="ARBA" id="ARBA00023304"/>
    </source>
</evidence>
<dbReference type="RefSeq" id="WP_238217681.1">
    <property type="nucleotide sequence ID" value="NZ_BPUS01000030.1"/>
</dbReference>
<evidence type="ECO:0000256" key="6">
    <source>
        <dbReference type="ARBA" id="ARBA00011998"/>
    </source>
</evidence>
<dbReference type="GO" id="GO:0009316">
    <property type="term" value="C:3-isopropylmalate dehydratase complex"/>
    <property type="evidence" value="ECO:0007669"/>
    <property type="project" value="InterPro"/>
</dbReference>
<evidence type="ECO:0000313" key="13">
    <source>
        <dbReference type="Proteomes" id="UP001055111"/>
    </source>
</evidence>
<accession>A0AA37MSL2</accession>
<dbReference type="NCBIfam" id="TIGR00171">
    <property type="entry name" value="leuD"/>
    <property type="match status" value="1"/>
</dbReference>
<dbReference type="InterPro" id="IPR000573">
    <property type="entry name" value="AconitaseA/IPMdHydase_ssu_swvl"/>
</dbReference>
<evidence type="ECO:0000256" key="4">
    <source>
        <dbReference type="ARBA" id="ARBA00009845"/>
    </source>
</evidence>
<evidence type="ECO:0000313" key="12">
    <source>
        <dbReference type="EMBL" id="GJH30061.1"/>
    </source>
</evidence>